<evidence type="ECO:0000313" key="2">
    <source>
        <dbReference type="EMBL" id="PIU33188.1"/>
    </source>
</evidence>
<feature type="transmembrane region" description="Helical" evidence="1">
    <location>
        <begin position="21"/>
        <end position="42"/>
    </location>
</feature>
<keyword evidence="1" id="KW-0812">Transmembrane</keyword>
<name>A0A2M6YPX4_9BACT</name>
<organism evidence="2 3">
    <name type="scientific">Candidatus Shapirobacteria bacterium CG07_land_8_20_14_0_80_39_12</name>
    <dbReference type="NCBI Taxonomy" id="1974480"/>
    <lineage>
        <taxon>Bacteria</taxon>
        <taxon>Candidatus Shapironibacteriota</taxon>
    </lineage>
</organism>
<dbReference type="AlphaFoldDB" id="A0A2M6YPX4"/>
<keyword evidence="1" id="KW-0472">Membrane</keyword>
<evidence type="ECO:0008006" key="4">
    <source>
        <dbReference type="Google" id="ProtNLM"/>
    </source>
</evidence>
<dbReference type="Gene3D" id="2.60.40.10">
    <property type="entry name" value="Immunoglobulins"/>
    <property type="match status" value="2"/>
</dbReference>
<comment type="caution">
    <text evidence="2">The sequence shown here is derived from an EMBL/GenBank/DDBJ whole genome shotgun (WGS) entry which is preliminary data.</text>
</comment>
<accession>A0A2M6YPX4</accession>
<gene>
    <name evidence="2" type="ORF">COT04_01425</name>
</gene>
<dbReference type="Proteomes" id="UP000229559">
    <property type="component" value="Unassembled WGS sequence"/>
</dbReference>
<evidence type="ECO:0000313" key="3">
    <source>
        <dbReference type="Proteomes" id="UP000229559"/>
    </source>
</evidence>
<dbReference type="InterPro" id="IPR013783">
    <property type="entry name" value="Ig-like_fold"/>
</dbReference>
<reference evidence="3" key="1">
    <citation type="submission" date="2017-09" db="EMBL/GenBank/DDBJ databases">
        <title>Depth-based differentiation of microbial function through sediment-hosted aquifers and enrichment of novel symbionts in the deep terrestrial subsurface.</title>
        <authorList>
            <person name="Probst A.J."/>
            <person name="Ladd B."/>
            <person name="Jarett J.K."/>
            <person name="Geller-Mcgrath D.E."/>
            <person name="Sieber C.M.K."/>
            <person name="Emerson J.B."/>
            <person name="Anantharaman K."/>
            <person name="Thomas B.C."/>
            <person name="Malmstrom R."/>
            <person name="Stieglmeier M."/>
            <person name="Klingl A."/>
            <person name="Woyke T."/>
            <person name="Ryan C.M."/>
            <person name="Banfield J.F."/>
        </authorList>
    </citation>
    <scope>NUCLEOTIDE SEQUENCE [LARGE SCALE GENOMIC DNA]</scope>
</reference>
<protein>
    <recommendedName>
        <fullName evidence="4">Bacterial Ig-like domain-containing protein</fullName>
    </recommendedName>
</protein>
<sequence>MAKYSLLSKKEEKRNLRRAALFTFLTLLLIFGSIFWGIPALIKMAVFFGNIRGSSQPIEIKDNLPPQVPILNALPEATNQSEIEIFGITETGASVKIFLTGQEVKETVADNEGNFSSGKLNLTLGQNEIYALAIDKAGNQSTVSNKISVWYDNEPPTLEISQPEDNKTISDEKAKVNIIGKTEEDVELRINDHLVILEKEGNFEYTLGLNSGENKIHITATDKAGNQTEKSLTVTYSP</sequence>
<keyword evidence="1" id="KW-1133">Transmembrane helix</keyword>
<dbReference type="EMBL" id="PEXA01000044">
    <property type="protein sequence ID" value="PIU33188.1"/>
    <property type="molecule type" value="Genomic_DNA"/>
</dbReference>
<evidence type="ECO:0000256" key="1">
    <source>
        <dbReference type="SAM" id="Phobius"/>
    </source>
</evidence>
<proteinExistence type="predicted"/>
<dbReference type="Pfam" id="PF09136">
    <property type="entry name" value="Glucodextran_B"/>
    <property type="match status" value="1"/>
</dbReference>